<dbReference type="SUPFAM" id="SSF57667">
    <property type="entry name" value="beta-beta-alpha zinc fingers"/>
    <property type="match status" value="2"/>
</dbReference>
<dbReference type="Pfam" id="PF00317">
    <property type="entry name" value="Ribonuc_red_lgN"/>
    <property type="match status" value="1"/>
</dbReference>
<dbReference type="PROSITE" id="PS00028">
    <property type="entry name" value="ZINC_FINGER_C2H2_1"/>
    <property type="match status" value="3"/>
</dbReference>
<keyword evidence="9" id="KW-0862">Zinc</keyword>
<keyword evidence="4 10" id="KW-0547">Nucleotide-binding</keyword>
<dbReference type="PANTHER" id="PTHR11573">
    <property type="entry name" value="RIBONUCLEOSIDE-DIPHOSPHATE REDUCTASE LARGE CHAIN"/>
    <property type="match status" value="1"/>
</dbReference>
<dbReference type="InterPro" id="IPR039718">
    <property type="entry name" value="Rrm1"/>
</dbReference>
<dbReference type="EC" id="1.17.4.1" evidence="11"/>
<dbReference type="Gene3D" id="3.30.160.60">
    <property type="entry name" value="Classic Zinc Finger"/>
    <property type="match status" value="2"/>
</dbReference>
<evidence type="ECO:0000256" key="1">
    <source>
        <dbReference type="ARBA" id="ARBA00010406"/>
    </source>
</evidence>
<feature type="compositionally biased region" description="Basic and acidic residues" evidence="12">
    <location>
        <begin position="767"/>
        <end position="784"/>
    </location>
</feature>
<dbReference type="PANTHER" id="PTHR11573:SF6">
    <property type="entry name" value="RIBONUCLEOSIDE-DIPHOSPHATE REDUCTASE LARGE SUBUNIT"/>
    <property type="match status" value="1"/>
</dbReference>
<dbReference type="Pfam" id="PF03477">
    <property type="entry name" value="ATP-cone"/>
    <property type="match status" value="1"/>
</dbReference>
<dbReference type="InterPro" id="IPR013509">
    <property type="entry name" value="RNR_lsu_N"/>
</dbReference>
<dbReference type="PROSITE" id="PS00089">
    <property type="entry name" value="RIBORED_LARGE"/>
    <property type="match status" value="1"/>
</dbReference>
<feature type="domain" description="C2H2-type" evidence="13">
    <location>
        <begin position="979"/>
        <end position="1002"/>
    </location>
</feature>
<evidence type="ECO:0000256" key="7">
    <source>
        <dbReference type="ARBA" id="ARBA00023116"/>
    </source>
</evidence>
<dbReference type="CDD" id="cd01679">
    <property type="entry name" value="RNR_I"/>
    <property type="match status" value="1"/>
</dbReference>
<keyword evidence="16" id="KW-1185">Reference proteome</keyword>
<evidence type="ECO:0000256" key="12">
    <source>
        <dbReference type="SAM" id="MobiDB-lite"/>
    </source>
</evidence>
<dbReference type="InterPro" id="IPR000788">
    <property type="entry name" value="RNR_lg_C"/>
</dbReference>
<dbReference type="PROSITE" id="PS51161">
    <property type="entry name" value="ATP_CONE"/>
    <property type="match status" value="1"/>
</dbReference>
<feature type="compositionally biased region" description="Basic and acidic residues" evidence="12">
    <location>
        <begin position="941"/>
        <end position="954"/>
    </location>
</feature>
<keyword evidence="7 11" id="KW-0215">Deoxyribonucleotide synthesis</keyword>
<dbReference type="Pfam" id="PF02867">
    <property type="entry name" value="Ribonuc_red_lgC"/>
    <property type="match status" value="1"/>
</dbReference>
<dbReference type="GO" id="GO:0005524">
    <property type="term" value="F:ATP binding"/>
    <property type="evidence" value="ECO:0007669"/>
    <property type="project" value="UniProtKB-UniRule"/>
</dbReference>
<evidence type="ECO:0000256" key="4">
    <source>
        <dbReference type="ARBA" id="ARBA00022741"/>
    </source>
</evidence>
<evidence type="ECO:0000313" key="16">
    <source>
        <dbReference type="Proteomes" id="UP001607303"/>
    </source>
</evidence>
<comment type="caution">
    <text evidence="15">The sequence shown here is derived from an EMBL/GenBank/DDBJ whole genome shotgun (WGS) entry which is preliminary data.</text>
</comment>
<accession>A0ABD2BI01</accession>
<evidence type="ECO:0000256" key="9">
    <source>
        <dbReference type="PROSITE-ProRule" id="PRU00042"/>
    </source>
</evidence>
<sequence length="1254" mass="143503">MTKMYVLKRDGRQEDVCFDKITYRIQKLCYGLNMNYVDPSAITFRVIRGLYSGVTTVELDNLAAEICATLTTQHPDYAILAARIAISNLHKETKKAFSDVIEDLRNVTDLYTKKAKPIISEKSYNIIKKHASKLNSAIIYERDFNYNYFGFKTLERSYLMKINGKVVERPQHMLMRVAVGIHEEDIEKVIETYNYLSERYFTHASPTLFAACSIKQQLCSCFLLTMSEDSIEGIYETLKKCALISKWAGGVGLSVHCVRAKGTPIAGNCGEASGLIPMLKVYNDMARYVDQGGNKRPGAFAIYIEPWHADIFEFLDLKKNTGKGELRARELFYALWIPDLFMKRVLDDDVWSLMCPHECPGLADVWGEEFNDLYTRYEEQKYYKRQINARDLWTAILKSQVETGTPYMLYKDHCNRKSNQQNIGTIKSSNLCTEIIQYSSPNEIAVCNLASIAVNMFVEKSTKTYNFEKLKEITKVVVRNLDKIIDVNDYPLPEAKFSNLKHRPIGIGVQGLADAFLLMRFPFESEEAQKLNIQIFETIYYSALEASCEIAQEKGYYCTYEGSPVSKGILQYDMWNVTPTELWDWKALKEKIAKYGVRNSLLMAPMPTASTAQILGNNESIEPYTNNIYSRRVLSGEYQIVNPHLLKDLIERNLWNDEMKNEIIANNGSIQDINSIPDDLKLLYKTVWEISQKTILKMAADRGAFIDQSQSLNVYMAKPTVEKLTSMHFYGWKIGLKTGMYYLRTKPAANALQFTVDKTKLNKANKTSKDDSHNSSIKNEKVDENLSNPEENDSKKNDVNNTNSTLVCSLENGDASLKIMEEIIEIVKVEEEIILNDETSQILLDTDGSEKEVVITTEDVSGNVTAISQSSQIIQIITDYECVTCHRIFQSEDMLKEHLDVCREEDDSTNILELGNLDNYDSEDEDDADDPDYEFNDTSIEDTKAQKNNNEKPTIKPVPDTQCHCCAEDLKTAHSGGEFKCLECELSFKKNSSLERHKIVIHWKCESYTCINCGSTFRDKKSLNKHRYTTHVNRNIYKCDTCDTYFSRNYHLKRHKMQSGCHGDIRKTFDCQAFSAKSSLQAHLNTHRREPPQSCVECNRVFIRQDCLMRHVRAKHRELLEDVMDEVERKHLQTQLFNIASIAAEKTKAGESKVLSTDELLKAIADLLRILIDEETLQLFGWPNAPIQDILEAVIRRCGHEPLTSDSSLLFNERLRANVKLLFTVVIEDETVKSLLTTKTVDHVILHVLEISQK</sequence>
<feature type="domain" description="C2H2-type" evidence="13">
    <location>
        <begin position="1037"/>
        <end position="1067"/>
    </location>
</feature>
<dbReference type="GO" id="GO:0005971">
    <property type="term" value="C:ribonucleoside-diphosphate reductase complex"/>
    <property type="evidence" value="ECO:0007669"/>
    <property type="project" value="UniProtKB-ARBA"/>
</dbReference>
<comment type="similarity">
    <text evidence="1 11">Belongs to the ribonucleoside diphosphate reductase large chain family.</text>
</comment>
<dbReference type="Proteomes" id="UP001607303">
    <property type="component" value="Unassembled WGS sequence"/>
</dbReference>
<evidence type="ECO:0000259" key="14">
    <source>
        <dbReference type="PROSITE" id="PS51161"/>
    </source>
</evidence>
<name>A0ABD2BI01_VESMC</name>
<keyword evidence="5 10" id="KW-0067">ATP-binding</keyword>
<feature type="domain" description="C2H2-type" evidence="13">
    <location>
        <begin position="1093"/>
        <end position="1116"/>
    </location>
</feature>
<protein>
    <recommendedName>
        <fullName evidence="11">Ribonucleoside-diphosphate reductase</fullName>
        <ecNumber evidence="11">1.17.4.1</ecNumber>
    </recommendedName>
</protein>
<evidence type="ECO:0000256" key="11">
    <source>
        <dbReference type="RuleBase" id="RU003410"/>
    </source>
</evidence>
<keyword evidence="3" id="KW-0021">Allosteric enzyme</keyword>
<comment type="catalytic activity">
    <reaction evidence="11">
        <text>a 2'-deoxyribonucleoside 5'-diphosphate + [thioredoxin]-disulfide + H2O = a ribonucleoside 5'-diphosphate + [thioredoxin]-dithiol</text>
        <dbReference type="Rhea" id="RHEA:23252"/>
        <dbReference type="Rhea" id="RHEA-COMP:10698"/>
        <dbReference type="Rhea" id="RHEA-COMP:10700"/>
        <dbReference type="ChEBI" id="CHEBI:15377"/>
        <dbReference type="ChEBI" id="CHEBI:29950"/>
        <dbReference type="ChEBI" id="CHEBI:50058"/>
        <dbReference type="ChEBI" id="CHEBI:57930"/>
        <dbReference type="ChEBI" id="CHEBI:73316"/>
        <dbReference type="EC" id="1.17.4.1"/>
    </reaction>
</comment>
<dbReference type="FunFam" id="3.20.70.20:FF:000010">
    <property type="entry name" value="Ribonucleoside-diphosphate reductase"/>
    <property type="match status" value="1"/>
</dbReference>
<keyword evidence="9" id="KW-0863">Zinc-finger</keyword>
<dbReference type="InterPro" id="IPR005144">
    <property type="entry name" value="ATP-cone_dom"/>
</dbReference>
<evidence type="ECO:0000256" key="6">
    <source>
        <dbReference type="ARBA" id="ARBA00023002"/>
    </source>
</evidence>
<evidence type="ECO:0000256" key="3">
    <source>
        <dbReference type="ARBA" id="ARBA00022533"/>
    </source>
</evidence>
<evidence type="ECO:0000256" key="8">
    <source>
        <dbReference type="ARBA" id="ARBA00024942"/>
    </source>
</evidence>
<gene>
    <name evidence="15" type="ORF">V1477_014633</name>
</gene>
<comment type="subunit">
    <text evidence="2">Heterodimer of a large and a small subunit.</text>
</comment>
<comment type="function">
    <text evidence="8 11">Provides the precursors necessary for DNA synthesis. Catalyzes the biosynthesis of deoxyribonucleotides from the corresponding ribonucleotides.</text>
</comment>
<dbReference type="SUPFAM" id="SSF51998">
    <property type="entry name" value="PFL-like glycyl radical enzymes"/>
    <property type="match status" value="1"/>
</dbReference>
<evidence type="ECO:0000256" key="10">
    <source>
        <dbReference type="PROSITE-ProRule" id="PRU00492"/>
    </source>
</evidence>
<dbReference type="Gene3D" id="3.20.70.20">
    <property type="match status" value="1"/>
</dbReference>
<dbReference type="GO" id="GO:0009263">
    <property type="term" value="P:deoxyribonucleotide biosynthetic process"/>
    <property type="evidence" value="ECO:0007669"/>
    <property type="project" value="UniProtKB-KW"/>
</dbReference>
<dbReference type="GO" id="GO:0004748">
    <property type="term" value="F:ribonucleoside-diphosphate reductase activity, thioredoxin disulfide as acceptor"/>
    <property type="evidence" value="ECO:0007669"/>
    <property type="project" value="UniProtKB-EC"/>
</dbReference>
<dbReference type="PRINTS" id="PR01183">
    <property type="entry name" value="RIBORDTASEM1"/>
</dbReference>
<feature type="domain" description="C2H2-type" evidence="13">
    <location>
        <begin position="1008"/>
        <end position="1036"/>
    </location>
</feature>
<dbReference type="SUPFAM" id="SSF48168">
    <property type="entry name" value="R1 subunit of ribonucleotide reductase, N-terminal domain"/>
    <property type="match status" value="1"/>
</dbReference>
<feature type="domain" description="ATP-cone" evidence="14">
    <location>
        <begin position="4"/>
        <end position="95"/>
    </location>
</feature>
<dbReference type="SMART" id="SM00355">
    <property type="entry name" value="ZnF_C2H2"/>
    <property type="match status" value="6"/>
</dbReference>
<dbReference type="EMBL" id="JAYRBN010000075">
    <property type="protein sequence ID" value="KAL2732392.1"/>
    <property type="molecule type" value="Genomic_DNA"/>
</dbReference>
<dbReference type="GO" id="GO:0008270">
    <property type="term" value="F:zinc ion binding"/>
    <property type="evidence" value="ECO:0007669"/>
    <property type="project" value="UniProtKB-KW"/>
</dbReference>
<dbReference type="AlphaFoldDB" id="A0ABD2BI01"/>
<reference evidence="15 16" key="1">
    <citation type="journal article" date="2024" name="Ann. Entomol. Soc. Am.">
        <title>Genomic analyses of the southern and eastern yellowjacket wasps (Hymenoptera: Vespidae) reveal evolutionary signatures of social life.</title>
        <authorList>
            <person name="Catto M.A."/>
            <person name="Caine P.B."/>
            <person name="Orr S.E."/>
            <person name="Hunt B.G."/>
            <person name="Goodisman M.A.D."/>
        </authorList>
    </citation>
    <scope>NUCLEOTIDE SEQUENCE [LARGE SCALE GENOMIC DNA]</scope>
    <source>
        <strain evidence="15">232</strain>
        <tissue evidence="15">Head and thorax</tissue>
    </source>
</reference>
<dbReference type="Pfam" id="PF00096">
    <property type="entry name" value="zf-C2H2"/>
    <property type="match status" value="3"/>
</dbReference>
<feature type="region of interest" description="Disordered" evidence="12">
    <location>
        <begin position="915"/>
        <end position="955"/>
    </location>
</feature>
<organism evidence="15 16">
    <name type="scientific">Vespula maculifrons</name>
    <name type="common">Eastern yellow jacket</name>
    <name type="synonym">Wasp</name>
    <dbReference type="NCBI Taxonomy" id="7453"/>
    <lineage>
        <taxon>Eukaryota</taxon>
        <taxon>Metazoa</taxon>
        <taxon>Ecdysozoa</taxon>
        <taxon>Arthropoda</taxon>
        <taxon>Hexapoda</taxon>
        <taxon>Insecta</taxon>
        <taxon>Pterygota</taxon>
        <taxon>Neoptera</taxon>
        <taxon>Endopterygota</taxon>
        <taxon>Hymenoptera</taxon>
        <taxon>Apocrita</taxon>
        <taxon>Aculeata</taxon>
        <taxon>Vespoidea</taxon>
        <taxon>Vespidae</taxon>
        <taxon>Vespinae</taxon>
        <taxon>Vespula</taxon>
    </lineage>
</organism>
<dbReference type="InterPro" id="IPR036236">
    <property type="entry name" value="Znf_C2H2_sf"/>
</dbReference>
<dbReference type="NCBIfam" id="TIGR02506">
    <property type="entry name" value="NrdE_NrdA"/>
    <property type="match status" value="1"/>
</dbReference>
<evidence type="ECO:0000256" key="2">
    <source>
        <dbReference type="ARBA" id="ARBA00011771"/>
    </source>
</evidence>
<proteinExistence type="inferred from homology"/>
<evidence type="ECO:0000256" key="5">
    <source>
        <dbReference type="ARBA" id="ARBA00022840"/>
    </source>
</evidence>
<feature type="region of interest" description="Disordered" evidence="12">
    <location>
        <begin position="763"/>
        <end position="803"/>
    </location>
</feature>
<dbReference type="InterPro" id="IPR013087">
    <property type="entry name" value="Znf_C2H2_type"/>
</dbReference>
<evidence type="ECO:0000259" key="13">
    <source>
        <dbReference type="PROSITE" id="PS50157"/>
    </source>
</evidence>
<keyword evidence="6 11" id="KW-0560">Oxidoreductase</keyword>
<evidence type="ECO:0000313" key="15">
    <source>
        <dbReference type="EMBL" id="KAL2732392.1"/>
    </source>
</evidence>
<keyword evidence="9" id="KW-0479">Metal-binding</keyword>
<dbReference type="InterPro" id="IPR008926">
    <property type="entry name" value="RNR_R1-su_N"/>
</dbReference>
<feature type="compositionally biased region" description="Acidic residues" evidence="12">
    <location>
        <begin position="920"/>
        <end position="935"/>
    </location>
</feature>
<dbReference type="PROSITE" id="PS50157">
    <property type="entry name" value="ZINC_FINGER_C2H2_2"/>
    <property type="match status" value="4"/>
</dbReference>
<dbReference type="InterPro" id="IPR013346">
    <property type="entry name" value="NrdE_NrdA_C"/>
</dbReference>